<evidence type="ECO:0000313" key="3">
    <source>
        <dbReference type="Proteomes" id="UP000242222"/>
    </source>
</evidence>
<dbReference type="STRING" id="1367852.SAMN05216516_1057"/>
<feature type="domain" description="Phage head morphogenesis" evidence="1">
    <location>
        <begin position="148"/>
        <end position="262"/>
    </location>
</feature>
<keyword evidence="3" id="KW-1185">Reference proteome</keyword>
<evidence type="ECO:0000259" key="1">
    <source>
        <dbReference type="Pfam" id="PF04233"/>
    </source>
</evidence>
<dbReference type="Proteomes" id="UP000242222">
    <property type="component" value="Unassembled WGS sequence"/>
</dbReference>
<sequence length="269" mass="30222">MSRKKRKSLKAVNYNAGNIKWYQRELLAEIRSMNDDVKQAVLEIILSNPLAEDSQLAMDANPVQLVKRAIDALARKWIDRFIKNAMPISDDLLKKTVSAVDRGLLASFRKESLTINMQWTPAMTEKVDAMIAENVSLIRSIPEKYFTEIEGMVYRAVAKGGDRKQLADEIEASFGKRHGITRRRAEFIARDQTRKATSALSSARQQAAGIVEAEWVHSGGGHKPRQSHVKAGKERKRFKLAEGCLIGGEYIMPGQLPNCGCTWRPVLPF</sequence>
<dbReference type="InterPro" id="IPR006528">
    <property type="entry name" value="Phage_head_morphogenesis_dom"/>
</dbReference>
<dbReference type="Pfam" id="PF04233">
    <property type="entry name" value="Phage_Mu_F"/>
    <property type="match status" value="1"/>
</dbReference>
<protein>
    <submittedName>
        <fullName evidence="2">Phage Mu protein F like protein</fullName>
    </submittedName>
</protein>
<reference evidence="3" key="1">
    <citation type="submission" date="2016-10" db="EMBL/GenBank/DDBJ databases">
        <authorList>
            <person name="Varghese N."/>
            <person name="Submissions S."/>
        </authorList>
    </citation>
    <scope>NUCLEOTIDE SEQUENCE [LARGE SCALE GENOMIC DNA]</scope>
    <source>
        <strain evidence="3">N6PO6</strain>
    </source>
</reference>
<evidence type="ECO:0000313" key="2">
    <source>
        <dbReference type="EMBL" id="SFN29434.1"/>
    </source>
</evidence>
<dbReference type="EMBL" id="FOVC01000005">
    <property type="protein sequence ID" value="SFN29434.1"/>
    <property type="molecule type" value="Genomic_DNA"/>
</dbReference>
<proteinExistence type="predicted"/>
<name>A0A1I4XUE1_9GAMM</name>
<dbReference type="RefSeq" id="WP_230479562.1">
    <property type="nucleotide sequence ID" value="NZ_FOVC01000005.1"/>
</dbReference>
<gene>
    <name evidence="2" type="ORF">SAMN05216516_1057</name>
</gene>
<accession>A0A1I4XUE1</accession>
<dbReference type="AlphaFoldDB" id="A0A1I4XUE1"/>
<organism evidence="2 3">
    <name type="scientific">Izhakiella capsodis</name>
    <dbReference type="NCBI Taxonomy" id="1367852"/>
    <lineage>
        <taxon>Bacteria</taxon>
        <taxon>Pseudomonadati</taxon>
        <taxon>Pseudomonadota</taxon>
        <taxon>Gammaproteobacteria</taxon>
        <taxon>Enterobacterales</taxon>
        <taxon>Erwiniaceae</taxon>
        <taxon>Izhakiella</taxon>
    </lineage>
</organism>